<protein>
    <submittedName>
        <fullName evidence="4">Outer-membrane lipoprotein carrier protein</fullName>
    </submittedName>
</protein>
<dbReference type="Proteomes" id="UP000186309">
    <property type="component" value="Chromosome"/>
</dbReference>
<gene>
    <name evidence="4" type="primary">lolA</name>
    <name evidence="4" type="ORF">BSF38_01842</name>
</gene>
<feature type="signal peptide" evidence="3">
    <location>
        <begin position="1"/>
        <end position="20"/>
    </location>
</feature>
<dbReference type="Pfam" id="PF03548">
    <property type="entry name" value="LolA"/>
    <property type="match status" value="1"/>
</dbReference>
<dbReference type="CDD" id="cd16325">
    <property type="entry name" value="LolA"/>
    <property type="match status" value="1"/>
</dbReference>
<accession>A0A1U7CN56</accession>
<keyword evidence="5" id="KW-1185">Reference proteome</keyword>
<reference evidence="5" key="1">
    <citation type="submission" date="2016-12" db="EMBL/GenBank/DDBJ databases">
        <title>Comparative genomics of four Isosphaeraceae planctomycetes: a common pool of plasmids and glycoside hydrolase genes.</title>
        <authorList>
            <person name="Ivanova A."/>
        </authorList>
    </citation>
    <scope>NUCLEOTIDE SEQUENCE [LARGE SCALE GENOMIC DNA]</scope>
    <source>
        <strain evidence="5">PX4</strain>
    </source>
</reference>
<proteinExistence type="predicted"/>
<feature type="chain" id="PRO_5012707802" evidence="3">
    <location>
        <begin position="21"/>
        <end position="303"/>
    </location>
</feature>
<evidence type="ECO:0000256" key="1">
    <source>
        <dbReference type="ARBA" id="ARBA00022729"/>
    </source>
</evidence>
<dbReference type="Gene3D" id="2.50.20.10">
    <property type="entry name" value="Lipoprotein localisation LolA/LolB/LppX"/>
    <property type="match status" value="1"/>
</dbReference>
<dbReference type="RefSeq" id="WP_076344968.1">
    <property type="nucleotide sequence ID" value="NZ_CP019082.1"/>
</dbReference>
<evidence type="ECO:0000313" key="4">
    <source>
        <dbReference type="EMBL" id="APW60374.1"/>
    </source>
</evidence>
<organism evidence="4 5">
    <name type="scientific">Paludisphaera borealis</name>
    <dbReference type="NCBI Taxonomy" id="1387353"/>
    <lineage>
        <taxon>Bacteria</taxon>
        <taxon>Pseudomonadati</taxon>
        <taxon>Planctomycetota</taxon>
        <taxon>Planctomycetia</taxon>
        <taxon>Isosphaerales</taxon>
        <taxon>Isosphaeraceae</taxon>
        <taxon>Paludisphaera</taxon>
    </lineage>
</organism>
<feature type="region of interest" description="Disordered" evidence="2">
    <location>
        <begin position="26"/>
        <end position="49"/>
    </location>
</feature>
<sequence>MGRGATIRAGFLAAVCTAGAPTAFGQAPKAAPAAPKQAQPAAAQAKAAPADPAKMERLLVLWEKQSSLLKTLDAKIFRRDYIVAWEEYEYFEGRAIFKNPNLAYIDFRKIQQDKDKKPVKDPKTNAWVSAPKERIICTGNEVWQYDSDTKQIIIYPLDKDQAAKALEEGPLPFLFNMKADDAKRRYNMTLISEDEKTYGISVRPKLEVDQESFSQAFVQLDRKYLLPVRIILHSPDGKSQKDFQLSGIKPNAKIEDDTFQGKTDASWKVVRNPDGDERPRAGVAGGQRRPAPAAARNQAAPKR</sequence>
<keyword evidence="1 3" id="KW-0732">Signal</keyword>
<dbReference type="EMBL" id="CP019082">
    <property type="protein sequence ID" value="APW60374.1"/>
    <property type="molecule type" value="Genomic_DNA"/>
</dbReference>
<evidence type="ECO:0000256" key="3">
    <source>
        <dbReference type="SAM" id="SignalP"/>
    </source>
</evidence>
<feature type="compositionally biased region" description="Low complexity" evidence="2">
    <location>
        <begin position="286"/>
        <end position="303"/>
    </location>
</feature>
<keyword evidence="4" id="KW-0449">Lipoprotein</keyword>
<dbReference type="OrthoDB" id="243478at2"/>
<dbReference type="KEGG" id="pbor:BSF38_01842"/>
<dbReference type="AlphaFoldDB" id="A0A1U7CN56"/>
<dbReference type="InterPro" id="IPR004564">
    <property type="entry name" value="OM_lipoprot_carrier_LolA-like"/>
</dbReference>
<feature type="region of interest" description="Disordered" evidence="2">
    <location>
        <begin position="254"/>
        <end position="303"/>
    </location>
</feature>
<feature type="compositionally biased region" description="Basic and acidic residues" evidence="2">
    <location>
        <begin position="271"/>
        <end position="280"/>
    </location>
</feature>
<evidence type="ECO:0000313" key="5">
    <source>
        <dbReference type="Proteomes" id="UP000186309"/>
    </source>
</evidence>
<dbReference type="SUPFAM" id="SSF89392">
    <property type="entry name" value="Prokaryotic lipoproteins and lipoprotein localization factors"/>
    <property type="match status" value="1"/>
</dbReference>
<name>A0A1U7CN56_9BACT</name>
<dbReference type="InterPro" id="IPR029046">
    <property type="entry name" value="LolA/LolB/LppX"/>
</dbReference>
<evidence type="ECO:0000256" key="2">
    <source>
        <dbReference type="SAM" id="MobiDB-lite"/>
    </source>
</evidence>